<sequence>MQHQRRQSGDAVIAGLTVGVLTPHTAPGPEVEIPEMTSETLDVVVARITRPADATVAVPKPGSAAEHLRMLASPSAMHSAVASLREASVDVTAYASTTAGYAIGPVAEVAMIRHLRQLAGVPVVTSGLAATQALKAFGVRRVALIHPPWFDAELGDLGATYFREQGFDVVALTATSLSERPDRVRPEQVIDYVSANVDASTEAVFIAGNGFRAASTIDELERRTGKLVLEANQVLLWSILAATGSKLRVGGYGRLFARG</sequence>
<evidence type="ECO:0000313" key="1">
    <source>
        <dbReference type="EMBL" id="TDW75349.1"/>
    </source>
</evidence>
<dbReference type="Pfam" id="PF17645">
    <property type="entry name" value="Amdase"/>
    <property type="match status" value="1"/>
</dbReference>
<protein>
    <submittedName>
        <fullName evidence="1">Maleate isomerase</fullName>
    </submittedName>
</protein>
<name>A0A4R8CG85_9ACTN</name>
<organism evidence="1 2">
    <name type="scientific">Kribbella pratensis</name>
    <dbReference type="NCBI Taxonomy" id="2512112"/>
    <lineage>
        <taxon>Bacteria</taxon>
        <taxon>Bacillati</taxon>
        <taxon>Actinomycetota</taxon>
        <taxon>Actinomycetes</taxon>
        <taxon>Propionibacteriales</taxon>
        <taxon>Kribbellaceae</taxon>
        <taxon>Kribbella</taxon>
    </lineage>
</organism>
<evidence type="ECO:0000313" key="2">
    <source>
        <dbReference type="Proteomes" id="UP000295146"/>
    </source>
</evidence>
<dbReference type="Proteomes" id="UP000295146">
    <property type="component" value="Unassembled WGS sequence"/>
</dbReference>
<reference evidence="1 2" key="1">
    <citation type="submission" date="2019-03" db="EMBL/GenBank/DDBJ databases">
        <title>Genomic Encyclopedia of Type Strains, Phase III (KMG-III): the genomes of soil and plant-associated and newly described type strains.</title>
        <authorList>
            <person name="Whitman W."/>
        </authorList>
    </citation>
    <scope>NUCLEOTIDE SEQUENCE [LARGE SCALE GENOMIC DNA]</scope>
    <source>
        <strain evidence="1 2">VKM Ac-2573</strain>
    </source>
</reference>
<dbReference type="InterPro" id="IPR026286">
    <property type="entry name" value="MaiA/AMDase"/>
</dbReference>
<accession>A0A4R8CG85</accession>
<gene>
    <name evidence="1" type="ORF">EV653_0472</name>
</gene>
<dbReference type="EMBL" id="SODP01000001">
    <property type="protein sequence ID" value="TDW75349.1"/>
    <property type="molecule type" value="Genomic_DNA"/>
</dbReference>
<dbReference type="GO" id="GO:0016853">
    <property type="term" value="F:isomerase activity"/>
    <property type="evidence" value="ECO:0007669"/>
    <property type="project" value="UniProtKB-KW"/>
</dbReference>
<keyword evidence="2" id="KW-1185">Reference proteome</keyword>
<dbReference type="PANTHER" id="PTHR40267">
    <property type="entry name" value="BLR3294 PROTEIN"/>
    <property type="match status" value="1"/>
</dbReference>
<dbReference type="AlphaFoldDB" id="A0A4R8CG85"/>
<dbReference type="Gene3D" id="3.40.50.12500">
    <property type="match status" value="1"/>
</dbReference>
<comment type="caution">
    <text evidence="1">The sequence shown here is derived from an EMBL/GenBank/DDBJ whole genome shotgun (WGS) entry which is preliminary data.</text>
</comment>
<dbReference type="InterPro" id="IPR053714">
    <property type="entry name" value="Iso_Racemase_Enz_sf"/>
</dbReference>
<keyword evidence="1" id="KW-0413">Isomerase</keyword>
<proteinExistence type="predicted"/>
<dbReference type="PANTHER" id="PTHR40267:SF1">
    <property type="entry name" value="BLR3294 PROTEIN"/>
    <property type="match status" value="1"/>
</dbReference>